<accession>A0ABT4DNI9</accession>
<dbReference type="PROSITE" id="PS51186">
    <property type="entry name" value="GNAT"/>
    <property type="match status" value="2"/>
</dbReference>
<gene>
    <name evidence="2" type="ORF">M5X09_01405</name>
</gene>
<dbReference type="RefSeq" id="WP_087432800.1">
    <property type="nucleotide sequence ID" value="NZ_JAMDLV010000022.1"/>
</dbReference>
<dbReference type="PANTHER" id="PTHR43072">
    <property type="entry name" value="N-ACETYLTRANSFERASE"/>
    <property type="match status" value="1"/>
</dbReference>
<sequence>MNVIPLEAKWLVPMCELWNRELGGLFPMREALLRQNSFQDANVYYPGSWLAQDDDGTLLGFVIAKKWQELEREMQLGEGAGWIQALVVRSDRRGEGIGSRLLALAEGALREEGVELVYMGRDPWHYFPGVPKALSSSRPWFERRGYEFLYEVYDLLASAEEGPPVAPSFSEGAYIKGLEPGDQAEMLRFFRRCFPGRWCYEALCYWERGGSGREFIGLFAGREMIGFCRVNDEKSALIAQNTYWAPLFQEPLGGIGPLGVDSRYRGKGYGLALVEAGVSELKARGMKHLVIDWTELVDFYAKLGFQPWKGYDLMKKSLRQAT</sequence>
<proteinExistence type="predicted"/>
<comment type="caution">
    <text evidence="2">The sequence shown here is derived from an EMBL/GenBank/DDBJ whole genome shotgun (WGS) entry which is preliminary data.</text>
</comment>
<reference evidence="2 3" key="1">
    <citation type="submission" date="2022-05" db="EMBL/GenBank/DDBJ databases">
        <title>Genome Sequencing of Bee-Associated Microbes.</title>
        <authorList>
            <person name="Dunlap C."/>
        </authorList>
    </citation>
    <scope>NUCLEOTIDE SEQUENCE [LARGE SCALE GENOMIC DNA]</scope>
    <source>
        <strain evidence="2 3">NRRL NRS-1438</strain>
    </source>
</reference>
<dbReference type="Gene3D" id="3.40.630.30">
    <property type="match status" value="2"/>
</dbReference>
<dbReference type="InterPro" id="IPR016181">
    <property type="entry name" value="Acyl_CoA_acyltransferase"/>
</dbReference>
<dbReference type="SUPFAM" id="SSF55729">
    <property type="entry name" value="Acyl-CoA N-acyltransferases (Nat)"/>
    <property type="match status" value="2"/>
</dbReference>
<evidence type="ECO:0000313" key="2">
    <source>
        <dbReference type="EMBL" id="MCY9518325.1"/>
    </source>
</evidence>
<evidence type="ECO:0000259" key="1">
    <source>
        <dbReference type="PROSITE" id="PS51186"/>
    </source>
</evidence>
<name>A0ABT4DNI9_9BACL</name>
<keyword evidence="3" id="KW-1185">Reference proteome</keyword>
<feature type="domain" description="N-acetyltransferase" evidence="1">
    <location>
        <begin position="1"/>
        <end position="166"/>
    </location>
</feature>
<dbReference type="Proteomes" id="UP001207626">
    <property type="component" value="Unassembled WGS sequence"/>
</dbReference>
<dbReference type="Pfam" id="PF00583">
    <property type="entry name" value="Acetyltransf_1"/>
    <property type="match status" value="2"/>
</dbReference>
<dbReference type="EMBL" id="JAMDLW010000001">
    <property type="protein sequence ID" value="MCY9518325.1"/>
    <property type="molecule type" value="Genomic_DNA"/>
</dbReference>
<evidence type="ECO:0000313" key="3">
    <source>
        <dbReference type="Proteomes" id="UP001207626"/>
    </source>
</evidence>
<dbReference type="InterPro" id="IPR000182">
    <property type="entry name" value="GNAT_dom"/>
</dbReference>
<protein>
    <submittedName>
        <fullName evidence="2">GNAT family N-acetyltransferase</fullName>
    </submittedName>
</protein>
<organism evidence="2 3">
    <name type="scientific">Paenibacillus apiarius</name>
    <dbReference type="NCBI Taxonomy" id="46240"/>
    <lineage>
        <taxon>Bacteria</taxon>
        <taxon>Bacillati</taxon>
        <taxon>Bacillota</taxon>
        <taxon>Bacilli</taxon>
        <taxon>Bacillales</taxon>
        <taxon>Paenibacillaceae</taxon>
        <taxon>Paenibacillus</taxon>
    </lineage>
</organism>
<feature type="domain" description="N-acetyltransferase" evidence="1">
    <location>
        <begin position="173"/>
        <end position="319"/>
    </location>
</feature>
<dbReference type="CDD" id="cd04301">
    <property type="entry name" value="NAT_SF"/>
    <property type="match status" value="2"/>
</dbReference>